<evidence type="ECO:0000259" key="1">
    <source>
        <dbReference type="Pfam" id="PF20700"/>
    </source>
</evidence>
<protein>
    <recommendedName>
        <fullName evidence="1">Mutator-like transposase domain-containing protein</fullName>
    </recommendedName>
</protein>
<dbReference type="EMBL" id="JARBHB010000016">
    <property type="protein sequence ID" value="KAJ8866376.1"/>
    <property type="molecule type" value="Genomic_DNA"/>
</dbReference>
<organism evidence="2 3">
    <name type="scientific">Dryococelus australis</name>
    <dbReference type="NCBI Taxonomy" id="614101"/>
    <lineage>
        <taxon>Eukaryota</taxon>
        <taxon>Metazoa</taxon>
        <taxon>Ecdysozoa</taxon>
        <taxon>Arthropoda</taxon>
        <taxon>Hexapoda</taxon>
        <taxon>Insecta</taxon>
        <taxon>Pterygota</taxon>
        <taxon>Neoptera</taxon>
        <taxon>Polyneoptera</taxon>
        <taxon>Phasmatodea</taxon>
        <taxon>Verophasmatodea</taxon>
        <taxon>Anareolatae</taxon>
        <taxon>Phasmatidae</taxon>
        <taxon>Eurycanthinae</taxon>
        <taxon>Dryococelus</taxon>
    </lineage>
</organism>
<keyword evidence="3" id="KW-1185">Reference proteome</keyword>
<gene>
    <name evidence="2" type="ORF">PR048_032219</name>
</gene>
<dbReference type="Pfam" id="PF20700">
    <property type="entry name" value="Mutator"/>
    <property type="match status" value="1"/>
</dbReference>
<sequence length="228" mass="24574">MRRKFQGNRYTKTTKVGNNVVSYLIGENVTSTTSSNNAGTPDSASKTKLSNSDDAYYSAEHENGDLGYILVDVSILESIFSDYLCCKLCGEPVTLKELSARNGLANKLIVSCVNCNFSNPLYISKKCKGDLFESDVRILYGMPAIGKGPTPAKLLCGILDLPQPPSGMNKYTGVIGTAEKTAATASMKTAAEEAIQLNDGDKNIPVAFDGTWQKRGHASKTLQSQRQV</sequence>
<proteinExistence type="predicted"/>
<accession>A0ABQ9G1L3</accession>
<name>A0ABQ9G1L3_9NEOP</name>
<reference evidence="2 3" key="1">
    <citation type="submission" date="2023-02" db="EMBL/GenBank/DDBJ databases">
        <title>LHISI_Scaffold_Assembly.</title>
        <authorList>
            <person name="Stuart O.P."/>
            <person name="Cleave R."/>
            <person name="Magrath M.J.L."/>
            <person name="Mikheyev A.S."/>
        </authorList>
    </citation>
    <scope>NUCLEOTIDE SEQUENCE [LARGE SCALE GENOMIC DNA]</scope>
    <source>
        <strain evidence="2">Daus_M_001</strain>
        <tissue evidence="2">Leg muscle</tissue>
    </source>
</reference>
<evidence type="ECO:0000313" key="3">
    <source>
        <dbReference type="Proteomes" id="UP001159363"/>
    </source>
</evidence>
<dbReference type="Proteomes" id="UP001159363">
    <property type="component" value="Chromosome 15"/>
</dbReference>
<evidence type="ECO:0000313" key="2">
    <source>
        <dbReference type="EMBL" id="KAJ8866376.1"/>
    </source>
</evidence>
<dbReference type="InterPro" id="IPR049012">
    <property type="entry name" value="Mutator_transp_dom"/>
</dbReference>
<feature type="domain" description="Mutator-like transposase" evidence="1">
    <location>
        <begin position="68"/>
        <end position="220"/>
    </location>
</feature>
<comment type="caution">
    <text evidence="2">The sequence shown here is derived from an EMBL/GenBank/DDBJ whole genome shotgun (WGS) entry which is preliminary data.</text>
</comment>